<dbReference type="RefSeq" id="WP_264280404.1">
    <property type="nucleotide sequence ID" value="NZ_CP107006.1"/>
</dbReference>
<feature type="transmembrane region" description="Helical" evidence="6">
    <location>
        <begin position="673"/>
        <end position="694"/>
    </location>
</feature>
<feature type="transmembrane region" description="Helical" evidence="6">
    <location>
        <begin position="722"/>
        <end position="742"/>
    </location>
</feature>
<evidence type="ECO:0000259" key="8">
    <source>
        <dbReference type="Pfam" id="PF12704"/>
    </source>
</evidence>
<keyword evidence="10" id="KW-1185">Reference proteome</keyword>
<keyword evidence="4 6" id="KW-1133">Transmembrane helix</keyword>
<dbReference type="Proteomes" id="UP001162741">
    <property type="component" value="Chromosome"/>
</dbReference>
<feature type="transmembrane region" description="Helical" evidence="6">
    <location>
        <begin position="337"/>
        <end position="361"/>
    </location>
</feature>
<feature type="transmembrane region" description="Helical" evidence="6">
    <location>
        <begin position="21"/>
        <end position="41"/>
    </location>
</feature>
<feature type="transmembrane region" description="Helical" evidence="6">
    <location>
        <begin position="280"/>
        <end position="302"/>
    </location>
</feature>
<evidence type="ECO:0000313" key="10">
    <source>
        <dbReference type="Proteomes" id="UP001162741"/>
    </source>
</evidence>
<reference evidence="9" key="1">
    <citation type="submission" date="2022-10" db="EMBL/GenBank/DDBJ databases">
        <title>Chitinophaga sp. nov., isolated from soil.</title>
        <authorList>
            <person name="Jeon C.O."/>
        </authorList>
    </citation>
    <scope>NUCLEOTIDE SEQUENCE</scope>
    <source>
        <strain evidence="9">R8</strain>
    </source>
</reference>
<evidence type="ECO:0000256" key="6">
    <source>
        <dbReference type="SAM" id="Phobius"/>
    </source>
</evidence>
<name>A0ABY6IXF9_9BACT</name>
<dbReference type="PANTHER" id="PTHR30572">
    <property type="entry name" value="MEMBRANE COMPONENT OF TRANSPORTER-RELATED"/>
    <property type="match status" value="1"/>
</dbReference>
<protein>
    <submittedName>
        <fullName evidence="9">ABC transporter permease</fullName>
    </submittedName>
</protein>
<evidence type="ECO:0000256" key="1">
    <source>
        <dbReference type="ARBA" id="ARBA00004651"/>
    </source>
</evidence>
<feature type="domain" description="MacB-like periplasmic core" evidence="8">
    <location>
        <begin position="430"/>
        <end position="637"/>
    </location>
</feature>
<dbReference type="InterPro" id="IPR050250">
    <property type="entry name" value="Macrolide_Exporter_MacB"/>
</dbReference>
<feature type="transmembrane region" description="Helical" evidence="6">
    <location>
        <begin position="754"/>
        <end position="779"/>
    </location>
</feature>
<accession>A0ABY6IXF9</accession>
<evidence type="ECO:0000256" key="3">
    <source>
        <dbReference type="ARBA" id="ARBA00022692"/>
    </source>
</evidence>
<keyword evidence="3 6" id="KW-0812">Transmembrane</keyword>
<evidence type="ECO:0000256" key="5">
    <source>
        <dbReference type="ARBA" id="ARBA00023136"/>
    </source>
</evidence>
<feature type="domain" description="ABC3 transporter permease C-terminal" evidence="7">
    <location>
        <begin position="673"/>
        <end position="786"/>
    </location>
</feature>
<comment type="subcellular location">
    <subcellularLocation>
        <location evidence="1">Cell membrane</location>
        <topology evidence="1">Multi-pass membrane protein</topology>
    </subcellularLocation>
</comment>
<evidence type="ECO:0000256" key="2">
    <source>
        <dbReference type="ARBA" id="ARBA00022475"/>
    </source>
</evidence>
<dbReference type="Pfam" id="PF12704">
    <property type="entry name" value="MacB_PCD"/>
    <property type="match status" value="2"/>
</dbReference>
<dbReference type="EMBL" id="CP107006">
    <property type="protein sequence ID" value="UYQ92074.1"/>
    <property type="molecule type" value="Genomic_DNA"/>
</dbReference>
<evidence type="ECO:0000256" key="4">
    <source>
        <dbReference type="ARBA" id="ARBA00022989"/>
    </source>
</evidence>
<proteinExistence type="predicted"/>
<evidence type="ECO:0000259" key="7">
    <source>
        <dbReference type="Pfam" id="PF02687"/>
    </source>
</evidence>
<feature type="transmembrane region" description="Helical" evidence="6">
    <location>
        <begin position="418"/>
        <end position="442"/>
    </location>
</feature>
<keyword evidence="5 6" id="KW-0472">Membrane</keyword>
<gene>
    <name evidence="9" type="ORF">MKQ68_18465</name>
</gene>
<sequence>MFPNFMKTVFRHLWKNKGYSALNVAGLSIGITFAALVFLWAEDELNFDSSHAKRGNVYMTYVHQDYETGVFTHKSAPGPLGPALKTDIPGIENTCRTNEGQANLLLRVGDQSLYAAGKYAEPSIFQLFTLPFVQGNAAAALSQPQSIVLTDQLAKRLFGQSYGDIIGKSVRLDNKEDYRISAVLHDLPANSSLQFSWLAPWETYQASREYLQNWDNFGMSTYVELSPNVALSPVNERLWNYLDTRIQKNNSHLSLLGMKDWRLRDRFVEGKATGGGRIEYVRMFLVIACIILLIACINFMNLATARSSKQAKEVGVRKVLGADKGGLALRFIGESMIVALLATTVAVGLIYACIPAFNGLVAKELSPALGQPAHIATLAAIVIVCGLVAGSYPSIYLSSFNPVSVLKGLRGKTGSVVMVRKSLVVVQFAVSIVLIICTVIVLQQIHYAKHRNLGFNKNNLLEIDVRGEMGKHFTAVREQLIASGKVEGVAMADHPTIYGGNNTNSLNWDGKEPGKDVRISYRIVSPGFFNTLGMKLAEGEDFKLNENGDTLTAVITESMAKLMGAGSAVGKTIYAGEMGYTTVKVKGVVKDYMYGSMFGQTSDPVMFLCNANYGNTYMYVRPKAGVHPQEALAGIESVVMKAAPGYPFTYRFVDDMFNNMFFNEMLVAKLARIFAGLAIFISCLGLFGLAAYTAEQRTREIGIRKVMGASAAGIATLLSRDFLRLVLIAAVAAFPLAWYLMSNWLKGYNYRVEISWWVFLAAGGGAMFIALITVTAHSLKAALINPIKSLRTE</sequence>
<evidence type="ECO:0000313" key="9">
    <source>
        <dbReference type="EMBL" id="UYQ92074.1"/>
    </source>
</evidence>
<organism evidence="9 10">
    <name type="scientific">Chitinophaga horti</name>
    <dbReference type="NCBI Taxonomy" id="2920382"/>
    <lineage>
        <taxon>Bacteria</taxon>
        <taxon>Pseudomonadati</taxon>
        <taxon>Bacteroidota</taxon>
        <taxon>Chitinophagia</taxon>
        <taxon>Chitinophagales</taxon>
        <taxon>Chitinophagaceae</taxon>
        <taxon>Chitinophaga</taxon>
    </lineage>
</organism>
<dbReference type="PANTHER" id="PTHR30572:SF18">
    <property type="entry name" value="ABC-TYPE MACROLIDE FAMILY EXPORT SYSTEM PERMEASE COMPONENT 2"/>
    <property type="match status" value="1"/>
</dbReference>
<keyword evidence="2" id="KW-1003">Cell membrane</keyword>
<feature type="domain" description="ABC3 transporter permease C-terminal" evidence="7">
    <location>
        <begin position="286"/>
        <end position="402"/>
    </location>
</feature>
<dbReference type="InterPro" id="IPR025857">
    <property type="entry name" value="MacB_PCD"/>
</dbReference>
<feature type="transmembrane region" description="Helical" evidence="6">
    <location>
        <begin position="373"/>
        <end position="397"/>
    </location>
</feature>
<dbReference type="Pfam" id="PF02687">
    <property type="entry name" value="FtsX"/>
    <property type="match status" value="2"/>
</dbReference>
<feature type="domain" description="MacB-like periplasmic core" evidence="8">
    <location>
        <begin position="20"/>
        <end position="238"/>
    </location>
</feature>
<dbReference type="InterPro" id="IPR003838">
    <property type="entry name" value="ABC3_permease_C"/>
</dbReference>